<dbReference type="VEuPathDB" id="TriTrypDB:LPMP_300770"/>
<dbReference type="InterPro" id="IPR009012">
    <property type="entry name" value="GrpE_head"/>
</dbReference>
<dbReference type="GO" id="GO:0000774">
    <property type="term" value="F:adenyl-nucleotide exchange factor activity"/>
    <property type="evidence" value="ECO:0007669"/>
    <property type="project" value="InterPro"/>
</dbReference>
<dbReference type="OrthoDB" id="201635at2759"/>
<evidence type="ECO:0000256" key="4">
    <source>
        <dbReference type="SAM" id="Coils"/>
    </source>
</evidence>
<organism evidence="5 6">
    <name type="scientific">Leishmania panamensis</name>
    <dbReference type="NCBI Taxonomy" id="5679"/>
    <lineage>
        <taxon>Eukaryota</taxon>
        <taxon>Discoba</taxon>
        <taxon>Euglenozoa</taxon>
        <taxon>Kinetoplastea</taxon>
        <taxon>Metakinetoplastina</taxon>
        <taxon>Trypanosomatida</taxon>
        <taxon>Trypanosomatidae</taxon>
        <taxon>Leishmaniinae</taxon>
        <taxon>Leishmania</taxon>
        <taxon>Leishmania guyanensis species complex</taxon>
    </lineage>
</organism>
<keyword evidence="2" id="KW-0143">Chaperone</keyword>
<dbReference type="PRINTS" id="PR00773">
    <property type="entry name" value="GRPEPROTEIN"/>
</dbReference>
<dbReference type="AlphaFoldDB" id="A0A088SET6"/>
<dbReference type="GO" id="GO:0051087">
    <property type="term" value="F:protein-folding chaperone binding"/>
    <property type="evidence" value="ECO:0007669"/>
    <property type="project" value="InterPro"/>
</dbReference>
<evidence type="ECO:0000256" key="1">
    <source>
        <dbReference type="ARBA" id="ARBA00009054"/>
    </source>
</evidence>
<evidence type="ECO:0000313" key="6">
    <source>
        <dbReference type="Proteomes" id="UP000063063"/>
    </source>
</evidence>
<dbReference type="RefSeq" id="XP_010701112.1">
    <property type="nucleotide sequence ID" value="XM_010702810.1"/>
</dbReference>
<dbReference type="InterPro" id="IPR000740">
    <property type="entry name" value="GrpE"/>
</dbReference>
<dbReference type="GO" id="GO:0001405">
    <property type="term" value="C:PAM complex, Tim23 associated import motor"/>
    <property type="evidence" value="ECO:0007669"/>
    <property type="project" value="TreeGrafter"/>
</dbReference>
<dbReference type="GO" id="GO:0042803">
    <property type="term" value="F:protein homodimerization activity"/>
    <property type="evidence" value="ECO:0007669"/>
    <property type="project" value="InterPro"/>
</dbReference>
<evidence type="ECO:0000256" key="2">
    <source>
        <dbReference type="ARBA" id="ARBA00023186"/>
    </source>
</evidence>
<evidence type="ECO:0000256" key="3">
    <source>
        <dbReference type="RuleBase" id="RU004478"/>
    </source>
</evidence>
<dbReference type="GO" id="GO:0006457">
    <property type="term" value="P:protein folding"/>
    <property type="evidence" value="ECO:0007669"/>
    <property type="project" value="InterPro"/>
</dbReference>
<dbReference type="GeneID" id="22577131"/>
<dbReference type="PANTHER" id="PTHR21237">
    <property type="entry name" value="GRPE PROTEIN"/>
    <property type="match status" value="1"/>
</dbReference>
<dbReference type="KEGG" id="lpan:LPMP_300770"/>
<dbReference type="Gene3D" id="2.30.22.10">
    <property type="entry name" value="Head domain of nucleotide exchange factor GrpE"/>
    <property type="match status" value="1"/>
</dbReference>
<dbReference type="Proteomes" id="UP000063063">
    <property type="component" value="Chromosome 30"/>
</dbReference>
<feature type="coiled-coil region" evidence="4">
    <location>
        <begin position="86"/>
        <end position="113"/>
    </location>
</feature>
<dbReference type="PANTHER" id="PTHR21237:SF23">
    <property type="entry name" value="GRPE PROTEIN HOMOLOG, MITOCHONDRIAL"/>
    <property type="match status" value="1"/>
</dbReference>
<gene>
    <name evidence="5" type="ORF">LPMP_300770</name>
</gene>
<dbReference type="Pfam" id="PF01025">
    <property type="entry name" value="GrpE"/>
    <property type="match status" value="1"/>
</dbReference>
<dbReference type="GO" id="GO:0030150">
    <property type="term" value="P:protein import into mitochondrial matrix"/>
    <property type="evidence" value="ECO:0007669"/>
    <property type="project" value="TreeGrafter"/>
</dbReference>
<sequence>MIVRFSHRLIINDTLVLCSTRVIPLALSIPLLFQLSTTDSFLEHIPRDQHKIMYRRVGTHVTPLLCSCCLIQRKCATQDGATTLSVVDLKTKYEVLRAQLRESKKQIQQLQSENLYTAASCENIRKATQEQAKQAHNDAVRSFAQDMLDVCDALQVVTRKVGEYRQRNSSIPQSEASILTGVMLTEEVALKVLKRYGVTQMNTVVGAPFDETKEEKIFTVPSTLSLQEGSVAEIVKKGYHMNESVLRRAEVGLSEDP</sequence>
<proteinExistence type="inferred from homology"/>
<dbReference type="GO" id="GO:0051082">
    <property type="term" value="F:unfolded protein binding"/>
    <property type="evidence" value="ECO:0007669"/>
    <property type="project" value="TreeGrafter"/>
</dbReference>
<dbReference type="HAMAP" id="MF_01151">
    <property type="entry name" value="GrpE"/>
    <property type="match status" value="1"/>
</dbReference>
<dbReference type="InterPro" id="IPR013805">
    <property type="entry name" value="GrpE_CC"/>
</dbReference>
<dbReference type="Gene3D" id="3.90.20.20">
    <property type="match status" value="1"/>
</dbReference>
<protein>
    <submittedName>
        <fullName evidence="5">Co-chaperone GrpE, putative</fullName>
    </submittedName>
</protein>
<keyword evidence="6" id="KW-1185">Reference proteome</keyword>
<name>A0A088SET6_LEIPA</name>
<dbReference type="EMBL" id="CP009399">
    <property type="protein sequence ID" value="AIO00312.1"/>
    <property type="molecule type" value="Genomic_DNA"/>
</dbReference>
<dbReference type="eggNOG" id="KOG3003">
    <property type="taxonomic scope" value="Eukaryota"/>
</dbReference>
<dbReference type="SUPFAM" id="SSF51064">
    <property type="entry name" value="Head domain of nucleotide exchange factor GrpE"/>
    <property type="match status" value="1"/>
</dbReference>
<reference evidence="5 6" key="1">
    <citation type="journal article" date="2015" name="Sci. Rep.">
        <title>The genome of Leishmania panamensis: insights into genomics of the L. (Viannia) subgenus.</title>
        <authorList>
            <person name="Llanes A."/>
            <person name="Restrepo C.M."/>
            <person name="Vecchio G.D."/>
            <person name="Anguizola F.J."/>
            <person name="Lleonart R."/>
        </authorList>
    </citation>
    <scope>NUCLEOTIDE SEQUENCE [LARGE SCALE GENOMIC DNA]</scope>
    <source>
        <strain evidence="5 6">MHOM/PA/94/PSC-1</strain>
    </source>
</reference>
<dbReference type="SUPFAM" id="SSF58014">
    <property type="entry name" value="Coiled-coil domain of nucleotide exchange factor GrpE"/>
    <property type="match status" value="1"/>
</dbReference>
<dbReference type="VEuPathDB" id="TriTrypDB:LPAL13_300013100"/>
<comment type="similarity">
    <text evidence="1 3">Belongs to the GrpE family.</text>
</comment>
<keyword evidence="4" id="KW-0175">Coiled coil</keyword>
<accession>A0A088SET6</accession>
<evidence type="ECO:0000313" key="5">
    <source>
        <dbReference type="EMBL" id="AIO00312.1"/>
    </source>
</evidence>